<proteinExistence type="inferred from homology"/>
<evidence type="ECO:0000259" key="6">
    <source>
        <dbReference type="PROSITE" id="PS50983"/>
    </source>
</evidence>
<sequence>MIIITFLMIGLSGAFSRRHLLKLAALSPWFTSGFVSASDPIVNLERIIALEWRPVELLMALGITPLAVAEKGNYHRWVVEPALSDRVIDVGLRNEPNMELLQRLNPSLFLVSQGFGPDIEPLTRLAPCFASGFRDAQHQPLDAARRDLLLLGQRLNLTRIAEQHLIECDRELDTLAQRLGAYSPRPLLLFSLLDSRRALVMGHNSLFNNVLTRLGLTNAWQEETNFWGSAVVGIERLVRYEDVQALFFVQGDTALLDAVSQSELWRMMPFVRDNRWKTLPAVWFYGATFSALRFARLLVQALESKA</sequence>
<protein>
    <submittedName>
        <fullName evidence="7">Fe(3+)-hydroxamate ABC transporter substrate-binding protein FhuD</fullName>
    </submittedName>
</protein>
<dbReference type="Pfam" id="PF01497">
    <property type="entry name" value="Peripla_BP_2"/>
    <property type="match status" value="1"/>
</dbReference>
<dbReference type="RefSeq" id="WP_222159546.1">
    <property type="nucleotide sequence ID" value="NZ_CP081864.1"/>
</dbReference>
<dbReference type="Proteomes" id="UP000825886">
    <property type="component" value="Chromosome"/>
</dbReference>
<evidence type="ECO:0000256" key="2">
    <source>
        <dbReference type="ARBA" id="ARBA00008814"/>
    </source>
</evidence>
<gene>
    <name evidence="7" type="primary">fhuD</name>
    <name evidence="7" type="ORF">K6K13_03455</name>
</gene>
<dbReference type="PANTHER" id="PTHR30532:SF1">
    <property type="entry name" value="IRON(3+)-HYDROXAMATE-BINDING PROTEIN FHUD"/>
    <property type="match status" value="1"/>
</dbReference>
<dbReference type="InterPro" id="IPR002491">
    <property type="entry name" value="ABC_transptr_periplasmic_BD"/>
</dbReference>
<comment type="similarity">
    <text evidence="2">Belongs to the bacterial solute-binding protein 8 family.</text>
</comment>
<evidence type="ECO:0000256" key="1">
    <source>
        <dbReference type="ARBA" id="ARBA00004196"/>
    </source>
</evidence>
<keyword evidence="4" id="KW-0406">Ion transport</keyword>
<dbReference type="EMBL" id="CP081864">
    <property type="protein sequence ID" value="QZN96519.1"/>
    <property type="molecule type" value="Genomic_DNA"/>
</dbReference>
<organism evidence="7 8">
    <name type="scientific">Symbiopectobacterium purcellii</name>
    <dbReference type="NCBI Taxonomy" id="2871826"/>
    <lineage>
        <taxon>Bacteria</taxon>
        <taxon>Pseudomonadati</taxon>
        <taxon>Pseudomonadota</taxon>
        <taxon>Gammaproteobacteria</taxon>
        <taxon>Enterobacterales</taxon>
        <taxon>Enterobacteriaceae</taxon>
    </lineage>
</organism>
<dbReference type="NCBIfam" id="NF007864">
    <property type="entry name" value="PRK10576.1"/>
    <property type="match status" value="1"/>
</dbReference>
<keyword evidence="3" id="KW-0813">Transport</keyword>
<name>A0ABX9ASS9_9ENTR</name>
<dbReference type="PRINTS" id="PR01715">
    <property type="entry name" value="FERRIBNDNGPP"/>
</dbReference>
<evidence type="ECO:0000256" key="3">
    <source>
        <dbReference type="ARBA" id="ARBA00022448"/>
    </source>
</evidence>
<keyword evidence="5" id="KW-0732">Signal</keyword>
<evidence type="ECO:0000256" key="5">
    <source>
        <dbReference type="ARBA" id="ARBA00022729"/>
    </source>
</evidence>
<accession>A0ABX9ASS9</accession>
<keyword evidence="8" id="KW-1185">Reference proteome</keyword>
<comment type="subcellular location">
    <subcellularLocation>
        <location evidence="1">Cell envelope</location>
    </subcellularLocation>
</comment>
<evidence type="ECO:0000256" key="4">
    <source>
        <dbReference type="ARBA" id="ARBA00022496"/>
    </source>
</evidence>
<reference evidence="7 8" key="1">
    <citation type="submission" date="2021-08" db="EMBL/GenBank/DDBJ databases">
        <title>Culture and genomic analysis of Symbiopectobacterium purcellii sp. nov. gen. nov., isolated from the leafhopper Empoasca decipiens.</title>
        <authorList>
            <person name="Nadal-Jimenez P."/>
            <person name="Siozios S."/>
            <person name="Halliday N."/>
            <person name="Camara M."/>
            <person name="Hurst G.D.D."/>
        </authorList>
    </citation>
    <scope>NUCLEOTIDE SEQUENCE [LARGE SCALE GENOMIC DNA]</scope>
    <source>
        <strain evidence="7 8">SyEd1</strain>
    </source>
</reference>
<evidence type="ECO:0000313" key="8">
    <source>
        <dbReference type="Proteomes" id="UP000825886"/>
    </source>
</evidence>
<dbReference type="PROSITE" id="PS50983">
    <property type="entry name" value="FE_B12_PBP"/>
    <property type="match status" value="1"/>
</dbReference>
<keyword evidence="4" id="KW-0408">Iron</keyword>
<dbReference type="InterPro" id="IPR051313">
    <property type="entry name" value="Bact_iron-sidero_bind"/>
</dbReference>
<keyword evidence="4" id="KW-0410">Iron transport</keyword>
<dbReference type="Gene3D" id="3.40.50.1980">
    <property type="entry name" value="Nitrogenase molybdenum iron protein domain"/>
    <property type="match status" value="2"/>
</dbReference>
<evidence type="ECO:0000313" key="7">
    <source>
        <dbReference type="EMBL" id="QZN96519.1"/>
    </source>
</evidence>
<feature type="domain" description="Fe/B12 periplasmic-binding" evidence="6">
    <location>
        <begin position="46"/>
        <end position="306"/>
    </location>
</feature>
<dbReference type="SUPFAM" id="SSF53807">
    <property type="entry name" value="Helical backbone' metal receptor"/>
    <property type="match status" value="1"/>
</dbReference>
<dbReference type="PANTHER" id="PTHR30532">
    <property type="entry name" value="IRON III DICITRATE-BINDING PERIPLASMIC PROTEIN"/>
    <property type="match status" value="1"/>
</dbReference>